<dbReference type="GO" id="GO:0006406">
    <property type="term" value="P:mRNA export from nucleus"/>
    <property type="evidence" value="ECO:0007669"/>
    <property type="project" value="TreeGrafter"/>
</dbReference>
<dbReference type="Gene3D" id="3.30.70.330">
    <property type="match status" value="1"/>
</dbReference>
<evidence type="ECO:0000256" key="1">
    <source>
        <dbReference type="ARBA" id="ARBA00022884"/>
    </source>
</evidence>
<keyword evidence="6" id="KW-1185">Reference proteome</keyword>
<dbReference type="SUPFAM" id="SSF54928">
    <property type="entry name" value="RNA-binding domain, RBD"/>
    <property type="match status" value="1"/>
</dbReference>
<name>A0A2Z7BRY3_9LAMI</name>
<feature type="compositionally biased region" description="Polar residues" evidence="3">
    <location>
        <begin position="34"/>
        <end position="44"/>
    </location>
</feature>
<dbReference type="PROSITE" id="PS50102">
    <property type="entry name" value="RRM"/>
    <property type="match status" value="1"/>
</dbReference>
<organism evidence="5 6">
    <name type="scientific">Dorcoceras hygrometricum</name>
    <dbReference type="NCBI Taxonomy" id="472368"/>
    <lineage>
        <taxon>Eukaryota</taxon>
        <taxon>Viridiplantae</taxon>
        <taxon>Streptophyta</taxon>
        <taxon>Embryophyta</taxon>
        <taxon>Tracheophyta</taxon>
        <taxon>Spermatophyta</taxon>
        <taxon>Magnoliopsida</taxon>
        <taxon>eudicotyledons</taxon>
        <taxon>Gunneridae</taxon>
        <taxon>Pentapetalae</taxon>
        <taxon>asterids</taxon>
        <taxon>lamiids</taxon>
        <taxon>Lamiales</taxon>
        <taxon>Gesneriaceae</taxon>
        <taxon>Didymocarpoideae</taxon>
        <taxon>Trichosporeae</taxon>
        <taxon>Loxocarpinae</taxon>
        <taxon>Dorcoceras</taxon>
    </lineage>
</organism>
<dbReference type="GO" id="GO:0005634">
    <property type="term" value="C:nucleus"/>
    <property type="evidence" value="ECO:0007669"/>
    <property type="project" value="TreeGrafter"/>
</dbReference>
<accession>A0A2Z7BRY3</accession>
<dbReference type="EMBL" id="KV005005">
    <property type="protein sequence ID" value="KZV35047.1"/>
    <property type="molecule type" value="Genomic_DNA"/>
</dbReference>
<dbReference type="InterPro" id="IPR051229">
    <property type="entry name" value="ALYREF_mRNA_export"/>
</dbReference>
<dbReference type="AlphaFoldDB" id="A0A2Z7BRY3"/>
<feature type="region of interest" description="Disordered" evidence="3">
    <location>
        <begin position="176"/>
        <end position="224"/>
    </location>
</feature>
<feature type="region of interest" description="Disordered" evidence="3">
    <location>
        <begin position="19"/>
        <end position="45"/>
    </location>
</feature>
<evidence type="ECO:0000259" key="4">
    <source>
        <dbReference type="PROSITE" id="PS50102"/>
    </source>
</evidence>
<dbReference type="SMART" id="SM00360">
    <property type="entry name" value="RRM"/>
    <property type="match status" value="1"/>
</dbReference>
<feature type="domain" description="RRM" evidence="4">
    <location>
        <begin position="85"/>
        <end position="158"/>
    </location>
</feature>
<dbReference type="OrthoDB" id="1049195at2759"/>
<evidence type="ECO:0000313" key="5">
    <source>
        <dbReference type="EMBL" id="KZV35047.1"/>
    </source>
</evidence>
<dbReference type="InterPro" id="IPR000504">
    <property type="entry name" value="RRM_dom"/>
</dbReference>
<gene>
    <name evidence="5" type="ORF">F511_04352</name>
</gene>
<dbReference type="InterPro" id="IPR025715">
    <property type="entry name" value="FoP_C"/>
</dbReference>
<dbReference type="InterPro" id="IPR012677">
    <property type="entry name" value="Nucleotide-bd_a/b_plait_sf"/>
</dbReference>
<dbReference type="Proteomes" id="UP000250235">
    <property type="component" value="Unassembled WGS sequence"/>
</dbReference>
<dbReference type="PANTHER" id="PTHR19965">
    <property type="entry name" value="RNA AND EXPORT FACTOR BINDING PROTEIN"/>
    <property type="match status" value="1"/>
</dbReference>
<proteinExistence type="predicted"/>
<dbReference type="PANTHER" id="PTHR19965:SF35">
    <property type="entry name" value="RNA ANNEALING PROTEIN YRA1"/>
    <property type="match status" value="1"/>
</dbReference>
<dbReference type="SMART" id="SM01218">
    <property type="entry name" value="FoP_duplication"/>
    <property type="match status" value="1"/>
</dbReference>
<dbReference type="GO" id="GO:0003729">
    <property type="term" value="F:mRNA binding"/>
    <property type="evidence" value="ECO:0007669"/>
    <property type="project" value="TreeGrafter"/>
</dbReference>
<dbReference type="Pfam" id="PF00076">
    <property type="entry name" value="RRM_1"/>
    <property type="match status" value="1"/>
</dbReference>
<sequence>MSNLELSLDDIIKISKKSGRASNYGPVPARRFNNRSAGRSNPYSFTKARTAETRSSDSMFAEERAAAAFYPIQGGARDLTLETGTKLLISNLDYGVTDPDINELFSDVGELKSCAVHYDRFGRSEGTAEVVFSRRADAEAAIRRYNHVQLDGKPMKIEIIGVNIGPASRLSLASFGGSSNNNGAPIRNDRVRGRGGGRGQLLGRARGVRHGRGNGRGGGTRVSAQDLDADLDMYHAAAAKETS</sequence>
<dbReference type="Pfam" id="PF13865">
    <property type="entry name" value="FoP_duplication"/>
    <property type="match status" value="1"/>
</dbReference>
<evidence type="ECO:0000313" key="6">
    <source>
        <dbReference type="Proteomes" id="UP000250235"/>
    </source>
</evidence>
<dbReference type="CDD" id="cd12680">
    <property type="entry name" value="RRM_THOC4"/>
    <property type="match status" value="1"/>
</dbReference>
<evidence type="ECO:0000256" key="3">
    <source>
        <dbReference type="SAM" id="MobiDB-lite"/>
    </source>
</evidence>
<protein>
    <submittedName>
        <fullName evidence="5">THO complex subunit 4-like</fullName>
    </submittedName>
</protein>
<evidence type="ECO:0000256" key="2">
    <source>
        <dbReference type="PROSITE-ProRule" id="PRU00176"/>
    </source>
</evidence>
<keyword evidence="1 2" id="KW-0694">RNA-binding</keyword>
<reference evidence="5 6" key="1">
    <citation type="journal article" date="2015" name="Proc. Natl. Acad. Sci. U.S.A.">
        <title>The resurrection genome of Boea hygrometrica: A blueprint for survival of dehydration.</title>
        <authorList>
            <person name="Xiao L."/>
            <person name="Yang G."/>
            <person name="Zhang L."/>
            <person name="Yang X."/>
            <person name="Zhao S."/>
            <person name="Ji Z."/>
            <person name="Zhou Q."/>
            <person name="Hu M."/>
            <person name="Wang Y."/>
            <person name="Chen M."/>
            <person name="Xu Y."/>
            <person name="Jin H."/>
            <person name="Xiao X."/>
            <person name="Hu G."/>
            <person name="Bao F."/>
            <person name="Hu Y."/>
            <person name="Wan P."/>
            <person name="Li L."/>
            <person name="Deng X."/>
            <person name="Kuang T."/>
            <person name="Xiang C."/>
            <person name="Zhu J.K."/>
            <person name="Oliver M.J."/>
            <person name="He Y."/>
        </authorList>
    </citation>
    <scope>NUCLEOTIDE SEQUENCE [LARGE SCALE GENOMIC DNA]</scope>
    <source>
        <strain evidence="6">cv. XS01</strain>
    </source>
</reference>
<dbReference type="InterPro" id="IPR035979">
    <property type="entry name" value="RBD_domain_sf"/>
</dbReference>